<dbReference type="InterPro" id="IPR030385">
    <property type="entry name" value="G_IRG_dom"/>
</dbReference>
<dbReference type="GO" id="GO:0016787">
    <property type="term" value="F:hydrolase activity"/>
    <property type="evidence" value="ECO:0007669"/>
    <property type="project" value="UniProtKB-KW"/>
</dbReference>
<evidence type="ECO:0000259" key="5">
    <source>
        <dbReference type="PROSITE" id="PS51716"/>
    </source>
</evidence>
<evidence type="ECO:0000256" key="4">
    <source>
        <dbReference type="ARBA" id="ARBA00023134"/>
    </source>
</evidence>
<dbReference type="AGR" id="RGD:1306896"/>
<accession>F7F469</accession>
<dbReference type="SUPFAM" id="SSF52540">
    <property type="entry name" value="P-loop containing nucleoside triphosphate hydrolases"/>
    <property type="match status" value="3"/>
</dbReference>
<evidence type="ECO:0000313" key="7">
    <source>
        <dbReference type="RGD" id="1306896"/>
    </source>
</evidence>
<reference evidence="6" key="1">
    <citation type="submission" date="2003-06" db="EMBL/GenBank/DDBJ databases">
        <title>Liver regeneration after PH.</title>
        <authorList>
            <person name="Xu C.S."/>
            <person name="Li W.Q."/>
            <person name="Li Y.C."/>
            <person name="Han H.P."/>
            <person name="Wang G.P."/>
            <person name="Chai L.Q."/>
            <person name="Yuan J.Y."/>
            <person name="Yang K.J."/>
            <person name="Yan H.M."/>
            <person name="Chang C.F."/>
            <person name="Zhao L.F."/>
            <person name="Ma H."/>
            <person name="Wang L."/>
            <person name="Wang S.F."/>
            <person name="Shi J.B."/>
            <person name="Rahman S."/>
            <person name="Wang Q.N."/>
            <person name="Zhang J.B."/>
        </authorList>
    </citation>
    <scope>NUCLEOTIDE SEQUENCE</scope>
</reference>
<sequence>MNKILCTARFVWEQTQDCQEARMLTVFNLVLKKRPCLRPPWLLPPLLLLQLLAAAPAKAEAKEESEESDEDQPTLPYNFVVSCDCCVYVAVGIEPWTQGKLVSCALTAMGQSSSKPDAKAHNMASSFNEFFKSFKMESKILSEETINSIQSCVQEGDIQKGISIINAALADIEKAPLNIAVTGETGAGKSTFINALRGVGHEESESAKIGAVETTMDKFPKFPNVTIWDLPGVGTCNFKPEEYLKKLRFQEYDFFLIISATRFRENDAQLAKAIKKMKKNFYFVRTKIDSDLWNQKKCKPKSYNKEKILEEIRKDCVEKLQNARVASARVFLVSSVEVAQFDFPELESTLLEELPAHKRHVFMQCLPSITERAIDRRRDALRQKIWLEALKYGASATIPMMCFFNDDIEELEKILTHYRGSFGLDDESLKNMASEWSMSVEELKSFINSPHLLSCEMNESVSDKMVKPYRAELYRVTIPQHRAAIQDRTWTGVQRVTFVPGQQETKEAIPSEPQKVSMSQGDNWGVFTPFINMAKPLKPPLFKSITAGESSYSSQNSSSPEVIEKVGKAVAEGDLQKVIYTVKEEMQSKSRYTVKIAVTGDSGNGMSSFVNALRLIGHEEEDSAPTGVVRTTQKPACYSSFHFPYVELWDLPGTGVTAQSMESYLDEMQFSAYDLIIIIASEQFSSNHVKLAEAMQRMRKRFYVVWTKLDRDISTSTFPEPQLLQSIQKNIRENLQKAQVRDPPIFLVSCFSPSFHDFLDLRETLRKDIHNIRYRDPLETLSQVCDKCINNKALSLKEDLMFTKHLEAAVSPPYDIADLERSLDTYQKLFGVDNESLRRVAQSTGRPEMSTRALQFQDLIKMDRRLRLMMCFVVNILLRVLGSPWWFGLWDVVTRYFRHQRQKRIIEIVAKNTKTSLRRALEDYTLPPEILCEGCLEDSSFLPFTFGTQSHAYLDAAMLLALPEPLNLGQEVGGFRQFRADSSRGLEKETQLLGLFLSLPDRIGLTLCEPVRKEKKGSTLGSWEEATDNKPSSVLAPDLGRFWTPAGKTVKSTSRVAPLLTSMEEAVGLPEDKQFACLSDAVFISKDNSILSVEVIKSIQAAVAGGNGVEVVSIVKEIVQKVSRTTMKIAVTGDSGNGMSSFVNALRLIGHEEEDSAPTGVVRTTQKPACYSSSHFPYVELWDLPGIGTTAQSMESYLDEMQFSAYDLIIIIASEQFSSNHVKLAEAMQRMRKKFYVVWTKLDRDISTSTFPEPQLLQSIQKNIRENLQKGKVKEPPIFLVSIMKPLLHDFERLRETLRKDLSDIKYHGLLETLYQICENTINERVESIKKIIDENNLQREFGILTPDNLTETRKVFQEIFGVDDQSLSQVSRSMEKPDTHYKASIESQEIQGTSAPDPGKRTLLAFSVFTLTTPNPDTIANAKKCMLTGA</sequence>
<dbReference type="FunFam" id="3.40.50.300:FF:000541">
    <property type="entry name" value="Immunity related GTPase M"/>
    <property type="match status" value="3"/>
</dbReference>
<dbReference type="InterPro" id="IPR051515">
    <property type="entry name" value="IRG"/>
</dbReference>
<evidence type="ECO:0000256" key="2">
    <source>
        <dbReference type="ARBA" id="ARBA00022741"/>
    </source>
</evidence>
<evidence type="ECO:0000256" key="3">
    <source>
        <dbReference type="ARBA" id="ARBA00022801"/>
    </source>
</evidence>
<dbReference type="InterPro" id="IPR007743">
    <property type="entry name" value="Immunity-related_GTPase-like"/>
</dbReference>
<keyword evidence="4" id="KW-0342">GTP-binding</keyword>
<dbReference type="InterPro" id="IPR027417">
    <property type="entry name" value="P-loop_NTPase"/>
</dbReference>
<dbReference type="PANTHER" id="PTHR32341:SF6">
    <property type="entry name" value="IMMUNITY-RELATED GTPASE FAMILY M PROTEIN 2-RELATED"/>
    <property type="match status" value="1"/>
</dbReference>
<dbReference type="PROSITE" id="PS51716">
    <property type="entry name" value="G_IRG"/>
    <property type="match status" value="3"/>
</dbReference>
<dbReference type="PhylomeDB" id="Q7TPJ1"/>
<keyword evidence="2" id="KW-0547">Nucleotide-binding</keyword>
<comment type="similarity">
    <text evidence="1">Belongs to the TRAFAC class dynamin-like GTPase superfamily. IRG family.</text>
</comment>
<dbReference type="PhosphoSitePlus" id="Q7TPJ1"/>
<dbReference type="Gene3D" id="3.40.50.300">
    <property type="entry name" value="P-loop containing nucleotide triphosphate hydrolases"/>
    <property type="match status" value="3"/>
</dbReference>
<proteinExistence type="evidence at transcript level"/>
<organism evidence="6">
    <name type="scientific">Rattus norvegicus</name>
    <name type="common">Rat</name>
    <dbReference type="NCBI Taxonomy" id="10116"/>
    <lineage>
        <taxon>Eukaryota</taxon>
        <taxon>Metazoa</taxon>
        <taxon>Chordata</taxon>
        <taxon>Craniata</taxon>
        <taxon>Vertebrata</taxon>
        <taxon>Euteleostomi</taxon>
        <taxon>Mammalia</taxon>
        <taxon>Eutheria</taxon>
        <taxon>Euarchontoglires</taxon>
        <taxon>Glires</taxon>
        <taxon>Rodentia</taxon>
        <taxon>Myomorpha</taxon>
        <taxon>Muroidea</taxon>
        <taxon>Muridae</taxon>
        <taxon>Murinae</taxon>
        <taxon>Rattus</taxon>
    </lineage>
</organism>
<protein>
    <submittedName>
        <fullName evidence="6">Ac2-233</fullName>
    </submittedName>
</protein>
<dbReference type="UCSC" id="RGD:1306896">
    <property type="organism name" value="rat"/>
</dbReference>
<feature type="domain" description="IRG-type G" evidence="5">
    <location>
        <begin position="592"/>
        <end position="768"/>
    </location>
</feature>
<feature type="domain" description="IRG-type G" evidence="5">
    <location>
        <begin position="1125"/>
        <end position="1301"/>
    </location>
</feature>
<evidence type="ECO:0000256" key="1">
    <source>
        <dbReference type="ARBA" id="ARBA00005429"/>
    </source>
</evidence>
<name>Q7TPJ1_RAT</name>
<keyword evidence="3" id="KW-0378">Hydrolase</keyword>
<dbReference type="GO" id="GO:0016020">
    <property type="term" value="C:membrane"/>
    <property type="evidence" value="ECO:0007669"/>
    <property type="project" value="InterPro"/>
</dbReference>
<dbReference type="Pfam" id="PF05049">
    <property type="entry name" value="IIGP"/>
    <property type="match status" value="3"/>
</dbReference>
<dbReference type="CDD" id="cd04104">
    <property type="entry name" value="p47_IIGP_like"/>
    <property type="match status" value="2"/>
</dbReference>
<dbReference type="RGD" id="1306896">
    <property type="gene designation" value="Igtp"/>
</dbReference>
<feature type="domain" description="IRG-type G" evidence="5">
    <location>
        <begin position="175"/>
        <end position="353"/>
    </location>
</feature>
<accession>Q7TPJ1</accession>
<dbReference type="PANTHER" id="PTHR32341">
    <property type="entry name" value="INTERFERON-INDUCIBLE GTPASE"/>
    <property type="match status" value="1"/>
</dbReference>
<evidence type="ECO:0000313" key="6">
    <source>
        <dbReference type="EMBL" id="AAP86276.1"/>
    </source>
</evidence>
<dbReference type="EMBL" id="AY321344">
    <property type="protein sequence ID" value="AAP86276.1"/>
    <property type="molecule type" value="mRNA"/>
</dbReference>
<gene>
    <name evidence="7" type="primary">Igtp</name>
</gene>
<dbReference type="GO" id="GO:0005525">
    <property type="term" value="F:GTP binding"/>
    <property type="evidence" value="ECO:0007669"/>
    <property type="project" value="UniProtKB-KW"/>
</dbReference>